<feature type="binding site" evidence="10">
    <location>
        <position position="206"/>
    </location>
    <ligand>
        <name>substrate</name>
    </ligand>
</feature>
<evidence type="ECO:0000256" key="6">
    <source>
        <dbReference type="ARBA" id="ARBA00022839"/>
    </source>
</evidence>
<dbReference type="CDD" id="cd09122">
    <property type="entry name" value="PLDc_Tdp1_1"/>
    <property type="match status" value="1"/>
</dbReference>
<feature type="active site" description="Nucleophile" evidence="9">
    <location>
        <position position="204"/>
    </location>
</feature>
<dbReference type="Gene3D" id="3.30.870.10">
    <property type="entry name" value="Endonuclease Chain A"/>
    <property type="match status" value="2"/>
</dbReference>
<evidence type="ECO:0000256" key="4">
    <source>
        <dbReference type="ARBA" id="ARBA00022763"/>
    </source>
</evidence>
<keyword evidence="4" id="KW-0227">DNA damage</keyword>
<keyword evidence="6" id="KW-0269">Exonuclease</keyword>
<keyword evidence="7" id="KW-0234">DNA repair</keyword>
<evidence type="ECO:0008006" key="13">
    <source>
        <dbReference type="Google" id="ProtNLM"/>
    </source>
</evidence>
<evidence type="ECO:0000256" key="10">
    <source>
        <dbReference type="PIRSR" id="PIRSR610347-2"/>
    </source>
</evidence>
<proteinExistence type="inferred from homology"/>
<dbReference type="EMBL" id="HACM01009001">
    <property type="protein sequence ID" value="CRZ09443.1"/>
    <property type="molecule type" value="Transcribed_RNA"/>
</dbReference>
<organism evidence="12">
    <name type="scientific">Spongospora subterranea</name>
    <dbReference type="NCBI Taxonomy" id="70186"/>
    <lineage>
        <taxon>Eukaryota</taxon>
        <taxon>Sar</taxon>
        <taxon>Rhizaria</taxon>
        <taxon>Endomyxa</taxon>
        <taxon>Phytomyxea</taxon>
        <taxon>Plasmodiophorida</taxon>
        <taxon>Plasmodiophoridae</taxon>
        <taxon>Spongospora</taxon>
    </lineage>
</organism>
<evidence type="ECO:0000256" key="7">
    <source>
        <dbReference type="ARBA" id="ARBA00023204"/>
    </source>
</evidence>
<accession>A0A0H5R5N4</accession>
<dbReference type="SUPFAM" id="SSF56024">
    <property type="entry name" value="Phospholipase D/nuclease"/>
    <property type="match status" value="2"/>
</dbReference>
<dbReference type="AlphaFoldDB" id="A0A0H5R5N4"/>
<keyword evidence="3" id="KW-0540">Nuclease</keyword>
<dbReference type="GO" id="GO:0006281">
    <property type="term" value="P:DNA repair"/>
    <property type="evidence" value="ECO:0007669"/>
    <property type="project" value="UniProtKB-KW"/>
</dbReference>
<dbReference type="Pfam" id="PF06087">
    <property type="entry name" value="Tyr-DNA_phospho"/>
    <property type="match status" value="1"/>
</dbReference>
<comment type="similarity">
    <text evidence="2">Belongs to the tyrosyl-DNA phosphodiesterase family.</text>
</comment>
<evidence type="ECO:0000256" key="11">
    <source>
        <dbReference type="SAM" id="MobiDB-lite"/>
    </source>
</evidence>
<dbReference type="GO" id="GO:0003690">
    <property type="term" value="F:double-stranded DNA binding"/>
    <property type="evidence" value="ECO:0007669"/>
    <property type="project" value="TreeGrafter"/>
</dbReference>
<dbReference type="GO" id="GO:0005634">
    <property type="term" value="C:nucleus"/>
    <property type="evidence" value="ECO:0007669"/>
    <property type="project" value="UniProtKB-SubCell"/>
</dbReference>
<reference evidence="12" key="1">
    <citation type="submission" date="2015-04" db="EMBL/GenBank/DDBJ databases">
        <title>The genome sequence of the plant pathogenic Rhizarian Plasmodiophora brassicae reveals insights in its biotrophic life cycle and the origin of chitin synthesis.</title>
        <authorList>
            <person name="Schwelm A."/>
            <person name="Fogelqvist J."/>
            <person name="Knaust A."/>
            <person name="Julke S."/>
            <person name="Lilja T."/>
            <person name="Dhandapani V."/>
            <person name="Bonilla-Rosso G."/>
            <person name="Karlsson M."/>
            <person name="Shevchenko A."/>
            <person name="Choi S.R."/>
            <person name="Kim H.G."/>
            <person name="Park J.Y."/>
            <person name="Lim Y.P."/>
            <person name="Ludwig-Muller J."/>
            <person name="Dixelius C."/>
        </authorList>
    </citation>
    <scope>NUCLEOTIDE SEQUENCE</scope>
    <source>
        <tissue evidence="12">Potato root galls</tissue>
    </source>
</reference>
<sequence length="538" mass="59640">MIIGNVKSIYLSRIPRFHRLARFLPFLVTPSLSGVAVHRGIFHSGLTARLDGGMESRAEMEAARLARLKRKREDQGPVDSSSLTEHRVAPVAPSTGKSLCSLPYSNGFIGLTPTFTSEVKTGCPSLSIRDIFSDSSAINLALISTFVVDTEWIMEHIHSKSADIWLVKHWTKDDGEKKGISISDRFSNLHIVHPPIVTGFGCVHAKLMVLFHVRPDGTKFIRVVISSGNLIEVDYEMMENIVFVQDFPLSFERAASQSLSESAIAFKADLKDYLIRLTIPSRQVNLLDDYDFSSATVRIVASIPGQHREHFGQFSLARAIKASSCSLSEMEYSSKELELTCQCSSLGALTPQWLDEFYFSAAAASVPFTRRKVVPPVSVVFPTRETVTSSLAAQIGGHGSIRFRESSYKSAAFPRHILRDCISRRTGSLMHSKIIVGRFTSQNSERSTKIAGWVYFGSHNFTRAAWGGKTNAGHLTINNWELGVLVPIKRASTGQRLDNQPIVEDADVAWESALRQSNIPIPFVMPPPKYGSKLPWTQ</sequence>
<dbReference type="GO" id="GO:0003697">
    <property type="term" value="F:single-stranded DNA binding"/>
    <property type="evidence" value="ECO:0007669"/>
    <property type="project" value="TreeGrafter"/>
</dbReference>
<protein>
    <recommendedName>
        <fullName evidence="13">PLD phosphodiesterase domain-containing protein</fullName>
    </recommendedName>
</protein>
<dbReference type="PANTHER" id="PTHR12415:SF0">
    <property type="entry name" value="TYROSYL-DNA PHOSPHODIESTERASE 1"/>
    <property type="match status" value="1"/>
</dbReference>
<name>A0A0H5R5N4_9EUKA</name>
<evidence type="ECO:0000256" key="5">
    <source>
        <dbReference type="ARBA" id="ARBA00022801"/>
    </source>
</evidence>
<comment type="subcellular location">
    <subcellularLocation>
        <location evidence="1">Nucleus</location>
    </subcellularLocation>
</comment>
<feature type="active site" description="Proton donor/acceptor" evidence="9">
    <location>
        <position position="431"/>
    </location>
</feature>
<evidence type="ECO:0000256" key="1">
    <source>
        <dbReference type="ARBA" id="ARBA00004123"/>
    </source>
</evidence>
<dbReference type="GO" id="GO:0004527">
    <property type="term" value="F:exonuclease activity"/>
    <property type="evidence" value="ECO:0007669"/>
    <property type="project" value="UniProtKB-KW"/>
</dbReference>
<evidence type="ECO:0000256" key="9">
    <source>
        <dbReference type="PIRSR" id="PIRSR610347-1"/>
    </source>
</evidence>
<feature type="region of interest" description="Disordered" evidence="11">
    <location>
        <begin position="69"/>
        <end position="94"/>
    </location>
</feature>
<evidence type="ECO:0000256" key="2">
    <source>
        <dbReference type="ARBA" id="ARBA00010205"/>
    </source>
</evidence>
<dbReference type="InterPro" id="IPR010347">
    <property type="entry name" value="Tdp1"/>
</dbReference>
<feature type="binding site" evidence="10">
    <location>
        <position position="433"/>
    </location>
    <ligand>
        <name>substrate</name>
    </ligand>
</feature>
<keyword evidence="5" id="KW-0378">Hydrolase</keyword>
<evidence type="ECO:0000256" key="3">
    <source>
        <dbReference type="ARBA" id="ARBA00022722"/>
    </source>
</evidence>
<evidence type="ECO:0000313" key="12">
    <source>
        <dbReference type="EMBL" id="CRZ09443.1"/>
    </source>
</evidence>
<dbReference type="PANTHER" id="PTHR12415">
    <property type="entry name" value="TYROSYL-DNA PHOSPHODIESTERASE 1"/>
    <property type="match status" value="1"/>
</dbReference>
<evidence type="ECO:0000256" key="8">
    <source>
        <dbReference type="ARBA" id="ARBA00023242"/>
    </source>
</evidence>
<dbReference type="GO" id="GO:0017005">
    <property type="term" value="F:3'-tyrosyl-DNA phosphodiesterase activity"/>
    <property type="evidence" value="ECO:0007669"/>
    <property type="project" value="TreeGrafter"/>
</dbReference>
<keyword evidence="8" id="KW-0539">Nucleus</keyword>